<gene>
    <name evidence="2" type="ORF">VN21_17550</name>
</gene>
<evidence type="ECO:0000313" key="3">
    <source>
        <dbReference type="Proteomes" id="UP000034407"/>
    </source>
</evidence>
<evidence type="ECO:0000313" key="2">
    <source>
        <dbReference type="EMBL" id="KKX99877.1"/>
    </source>
</evidence>
<name>A0A0M3DC74_9FIRM</name>
<reference evidence="2 3" key="1">
    <citation type="submission" date="2015-04" db="EMBL/GenBank/DDBJ databases">
        <title>Microcin producing Clostridium sp. JC272T.</title>
        <authorList>
            <person name="Jyothsna T."/>
            <person name="Sasikala C."/>
            <person name="Ramana C."/>
        </authorList>
    </citation>
    <scope>NUCLEOTIDE SEQUENCE [LARGE SCALE GENOMIC DNA]</scope>
    <source>
        <strain evidence="2 3">JC272</strain>
    </source>
</reference>
<dbReference type="Proteomes" id="UP000034407">
    <property type="component" value="Unassembled WGS sequence"/>
</dbReference>
<keyword evidence="3" id="KW-1185">Reference proteome</keyword>
<dbReference type="EMBL" id="LBBT01000360">
    <property type="protein sequence ID" value="KKX99877.1"/>
    <property type="molecule type" value="Genomic_DNA"/>
</dbReference>
<feature type="transmembrane region" description="Helical" evidence="1">
    <location>
        <begin position="90"/>
        <end position="108"/>
    </location>
</feature>
<comment type="caution">
    <text evidence="2">The sequence shown here is derived from an EMBL/GenBank/DDBJ whole genome shotgun (WGS) entry which is preliminary data.</text>
</comment>
<evidence type="ECO:0000256" key="1">
    <source>
        <dbReference type="SAM" id="Phobius"/>
    </source>
</evidence>
<dbReference type="AlphaFoldDB" id="A0A0M3DC74"/>
<dbReference type="PATRIC" id="fig|1629550.3.peg.3044"/>
<dbReference type="OrthoDB" id="1748704at2"/>
<feature type="transmembrane region" description="Helical" evidence="1">
    <location>
        <begin position="233"/>
        <end position="252"/>
    </location>
</feature>
<accession>A0A0M3DC74</accession>
<protein>
    <submittedName>
        <fullName evidence="2">Uncharacterized protein</fullName>
    </submittedName>
</protein>
<dbReference type="RefSeq" id="WP_046824409.1">
    <property type="nucleotide sequence ID" value="NZ_LBBT01000360.1"/>
</dbReference>
<dbReference type="InterPro" id="IPR047928">
    <property type="entry name" value="Perm_prefix_1"/>
</dbReference>
<keyword evidence="1" id="KW-0472">Membrane</keyword>
<keyword evidence="1" id="KW-0812">Transmembrane</keyword>
<proteinExistence type="predicted"/>
<dbReference type="NCBIfam" id="NF038403">
    <property type="entry name" value="perm_prefix_1"/>
    <property type="match status" value="1"/>
</dbReference>
<sequence>MRLIDEYLDKLYKNGINKSTLDLKQEMRDHLIESVNDLKLQGLNEEEACRKAIERFDDGTEMQQELHSVIKDLSVSLDTHKSIIKGVRKVLCFISIIAFLTSVFMWCYNESLQKNRNDLGKSFDEEIRKLAEKYDMTKVDEYKSELESLLNEDKYSKIKYFRLHVADMVDRNTISSSPKVEAKTVYDKELDESKETMYTQYLGYKGKDFLDKSGNIINPDIFSEHFFYFESKTLIQTSVMLGVVAFISYFVLKFKISLT</sequence>
<organism evidence="2 3">
    <name type="scientific">Paraclostridium benzoelyticum</name>
    <dbReference type="NCBI Taxonomy" id="1629550"/>
    <lineage>
        <taxon>Bacteria</taxon>
        <taxon>Bacillati</taxon>
        <taxon>Bacillota</taxon>
        <taxon>Clostridia</taxon>
        <taxon>Peptostreptococcales</taxon>
        <taxon>Peptostreptococcaceae</taxon>
        <taxon>Paraclostridium</taxon>
    </lineage>
</organism>
<keyword evidence="1" id="KW-1133">Transmembrane helix</keyword>